<name>A0A6C0HGV2_9ZZZZ</name>
<accession>A0A6C0HGV2</accession>
<dbReference type="EMBL" id="MN739952">
    <property type="protein sequence ID" value="QHT79709.1"/>
    <property type="molecule type" value="Genomic_DNA"/>
</dbReference>
<proteinExistence type="predicted"/>
<organism evidence="1">
    <name type="scientific">viral metagenome</name>
    <dbReference type="NCBI Taxonomy" id="1070528"/>
    <lineage>
        <taxon>unclassified sequences</taxon>
        <taxon>metagenomes</taxon>
        <taxon>organismal metagenomes</taxon>
    </lineage>
</organism>
<dbReference type="AlphaFoldDB" id="A0A6C0HGV2"/>
<protein>
    <submittedName>
        <fullName evidence="1">Uncharacterized protein</fullName>
    </submittedName>
</protein>
<reference evidence="1" key="1">
    <citation type="journal article" date="2020" name="Nature">
        <title>Giant virus diversity and host interactions through global metagenomics.</title>
        <authorList>
            <person name="Schulz F."/>
            <person name="Roux S."/>
            <person name="Paez-Espino D."/>
            <person name="Jungbluth S."/>
            <person name="Walsh D.A."/>
            <person name="Denef V.J."/>
            <person name="McMahon K.D."/>
            <person name="Konstantinidis K.T."/>
            <person name="Eloe-Fadrosh E.A."/>
            <person name="Kyrpides N.C."/>
            <person name="Woyke T."/>
        </authorList>
    </citation>
    <scope>NUCLEOTIDE SEQUENCE</scope>
    <source>
        <strain evidence="1">GVMAG-M-3300023184-101</strain>
    </source>
</reference>
<sequence length="152" mass="17248">MGNLSSLIYPSKTINKLAFGYYKTSSLEDKNAFVEILTDDFSKVEEIKEKILTNPKLHIVVGVADDVIDALTYYLNNNPPHDKIILSQTDLFIFKNRYDLPMLSIKNTKADENREKLSTNNKNKPAFFVASCDLSKLWGGSPRNITSRTQLN</sequence>
<evidence type="ECO:0000313" key="1">
    <source>
        <dbReference type="EMBL" id="QHT79709.1"/>
    </source>
</evidence>